<evidence type="ECO:0000256" key="1">
    <source>
        <dbReference type="ARBA" id="ARBA00023015"/>
    </source>
</evidence>
<dbReference type="Pfam" id="PF01638">
    <property type="entry name" value="HxlR"/>
    <property type="match status" value="1"/>
</dbReference>
<dbReference type="KEGG" id="nvn:NVIE_012690"/>
<dbReference type="PROSITE" id="PS51118">
    <property type="entry name" value="HTH_HXLR"/>
    <property type="match status" value="1"/>
</dbReference>
<dbReference type="HOGENOM" id="CLU_111585_5_2_2"/>
<evidence type="ECO:0000259" key="4">
    <source>
        <dbReference type="PROSITE" id="PS51118"/>
    </source>
</evidence>
<dbReference type="PANTHER" id="PTHR33204">
    <property type="entry name" value="TRANSCRIPTIONAL REGULATOR, MARR FAMILY"/>
    <property type="match status" value="1"/>
</dbReference>
<feature type="domain" description="HTH hxlR-type" evidence="4">
    <location>
        <begin position="11"/>
        <end position="110"/>
    </location>
</feature>
<evidence type="ECO:0000313" key="6">
    <source>
        <dbReference type="Proteomes" id="UP000027093"/>
    </source>
</evidence>
<dbReference type="InterPro" id="IPR002577">
    <property type="entry name" value="HTH_HxlR"/>
</dbReference>
<dbReference type="InterPro" id="IPR036390">
    <property type="entry name" value="WH_DNA-bd_sf"/>
</dbReference>
<dbReference type="EMBL" id="CP007536">
    <property type="protein sequence ID" value="AIC15503.1"/>
    <property type="molecule type" value="Genomic_DNA"/>
</dbReference>
<evidence type="ECO:0000313" key="5">
    <source>
        <dbReference type="EMBL" id="AIC15503.1"/>
    </source>
</evidence>
<dbReference type="AlphaFoldDB" id="A0A060HJ05"/>
<sequence length="131" mass="14638">MAKPGKAICLCPLEGVIDIISKKWALLIVNEIGNHGRIRYNDLMKEIQGISPKTLADTLKELAKYNLITREAFNEIPPRVDYLLTKDGEELRQAIIPILQWALTKKGTVVAHCSCSMIPKGKRIGKEDLSL</sequence>
<dbReference type="InterPro" id="IPR036388">
    <property type="entry name" value="WH-like_DNA-bd_sf"/>
</dbReference>
<dbReference type="GO" id="GO:0003677">
    <property type="term" value="F:DNA binding"/>
    <property type="evidence" value="ECO:0007669"/>
    <property type="project" value="UniProtKB-KW"/>
</dbReference>
<name>A0A060HJ05_9ARCH</name>
<dbReference type="STRING" id="926571.NVIE_012690"/>
<keyword evidence="1" id="KW-0805">Transcription regulation</keyword>
<protein>
    <submittedName>
        <fullName evidence="5">Putative transcriptional regulator, HxlR family</fullName>
    </submittedName>
</protein>
<dbReference type="GeneID" id="74946529"/>
<accession>A0A060HJ05</accession>
<dbReference type="SUPFAM" id="SSF46785">
    <property type="entry name" value="Winged helix' DNA-binding domain"/>
    <property type="match status" value="1"/>
</dbReference>
<dbReference type="Gene3D" id="1.10.10.10">
    <property type="entry name" value="Winged helix-like DNA-binding domain superfamily/Winged helix DNA-binding domain"/>
    <property type="match status" value="1"/>
</dbReference>
<proteinExistence type="predicted"/>
<gene>
    <name evidence="5" type="ORF">NVIE_012690</name>
</gene>
<dbReference type="Proteomes" id="UP000027093">
    <property type="component" value="Chromosome"/>
</dbReference>
<reference evidence="5 6" key="1">
    <citation type="journal article" date="2014" name="Int. J. Syst. Evol. Microbiol.">
        <title>Nitrososphaera viennensis gen. nov., sp. nov., an aerobic and mesophilic, ammonia-oxidizing archaeon from soil and a member of the archaeal phylum Thaumarchaeota.</title>
        <authorList>
            <person name="Stieglmeier M."/>
            <person name="Klingl A."/>
            <person name="Alves R.J."/>
            <person name="Rittmann S.K."/>
            <person name="Melcher M."/>
            <person name="Leisch N."/>
            <person name="Schleper C."/>
        </authorList>
    </citation>
    <scope>NUCLEOTIDE SEQUENCE [LARGE SCALE GENOMIC DNA]</scope>
    <source>
        <strain evidence="5">EN76</strain>
    </source>
</reference>
<keyword evidence="2" id="KW-0238">DNA-binding</keyword>
<evidence type="ECO:0000256" key="3">
    <source>
        <dbReference type="ARBA" id="ARBA00023163"/>
    </source>
</evidence>
<organism evidence="5 6">
    <name type="scientific">Nitrososphaera viennensis EN76</name>
    <dbReference type="NCBI Taxonomy" id="926571"/>
    <lineage>
        <taxon>Archaea</taxon>
        <taxon>Nitrososphaerota</taxon>
        <taxon>Nitrososphaeria</taxon>
        <taxon>Nitrososphaerales</taxon>
        <taxon>Nitrososphaeraceae</taxon>
        <taxon>Nitrososphaera</taxon>
    </lineage>
</organism>
<keyword evidence="6" id="KW-1185">Reference proteome</keyword>
<dbReference type="OrthoDB" id="10490at2157"/>
<evidence type="ECO:0000256" key="2">
    <source>
        <dbReference type="ARBA" id="ARBA00023125"/>
    </source>
</evidence>
<dbReference type="PANTHER" id="PTHR33204:SF18">
    <property type="entry name" value="TRANSCRIPTIONAL REGULATORY PROTEIN"/>
    <property type="match status" value="1"/>
</dbReference>
<dbReference type="RefSeq" id="WP_075054496.1">
    <property type="nucleotide sequence ID" value="NZ_CP007536.1"/>
</dbReference>
<keyword evidence="3" id="KW-0804">Transcription</keyword>